<proteinExistence type="predicted"/>
<dbReference type="EMBL" id="CM045759">
    <property type="protein sequence ID" value="KAI8020637.1"/>
    <property type="molecule type" value="Genomic_DNA"/>
</dbReference>
<evidence type="ECO:0000313" key="1">
    <source>
        <dbReference type="EMBL" id="KAI8020637.1"/>
    </source>
</evidence>
<comment type="caution">
    <text evidence="1">The sequence shown here is derived from an EMBL/GenBank/DDBJ whole genome shotgun (WGS) entry which is preliminary data.</text>
</comment>
<evidence type="ECO:0000313" key="2">
    <source>
        <dbReference type="Proteomes" id="UP001060215"/>
    </source>
</evidence>
<organism evidence="1 2">
    <name type="scientific">Camellia lanceoleosa</name>
    <dbReference type="NCBI Taxonomy" id="1840588"/>
    <lineage>
        <taxon>Eukaryota</taxon>
        <taxon>Viridiplantae</taxon>
        <taxon>Streptophyta</taxon>
        <taxon>Embryophyta</taxon>
        <taxon>Tracheophyta</taxon>
        <taxon>Spermatophyta</taxon>
        <taxon>Magnoliopsida</taxon>
        <taxon>eudicotyledons</taxon>
        <taxon>Gunneridae</taxon>
        <taxon>Pentapetalae</taxon>
        <taxon>asterids</taxon>
        <taxon>Ericales</taxon>
        <taxon>Theaceae</taxon>
        <taxon>Camellia</taxon>
    </lineage>
</organism>
<keyword evidence="2" id="KW-1185">Reference proteome</keyword>
<reference evidence="1 2" key="1">
    <citation type="journal article" date="2022" name="Plant J.">
        <title>Chromosome-level genome of Camellia lanceoleosa provides a valuable resource for understanding genome evolution and self-incompatibility.</title>
        <authorList>
            <person name="Gong W."/>
            <person name="Xiao S."/>
            <person name="Wang L."/>
            <person name="Liao Z."/>
            <person name="Chang Y."/>
            <person name="Mo W."/>
            <person name="Hu G."/>
            <person name="Li W."/>
            <person name="Zhao G."/>
            <person name="Zhu H."/>
            <person name="Hu X."/>
            <person name="Ji K."/>
            <person name="Xiang X."/>
            <person name="Song Q."/>
            <person name="Yuan D."/>
            <person name="Jin S."/>
            <person name="Zhang L."/>
        </authorList>
    </citation>
    <scope>NUCLEOTIDE SEQUENCE [LARGE SCALE GENOMIC DNA]</scope>
    <source>
        <strain evidence="1">SQ_2022a</strain>
    </source>
</reference>
<accession>A0ACC0I758</accession>
<gene>
    <name evidence="1" type="ORF">LOK49_LG04G02766</name>
</gene>
<protein>
    <submittedName>
        <fullName evidence="1">Uncharacterized protein</fullName>
    </submittedName>
</protein>
<sequence>MAQMEVVAPSAVAPLGQNSNVLHSNAYVLIGVQESFVKVILLKAICDLCCCFPLDSAKAQFIHVVDCLTFLVNL</sequence>
<name>A0ACC0I758_9ERIC</name>
<dbReference type="Proteomes" id="UP001060215">
    <property type="component" value="Chromosome 2"/>
</dbReference>